<dbReference type="InterPro" id="IPR035940">
    <property type="entry name" value="CAP_sf"/>
</dbReference>
<feature type="chain" id="PRO_5026809145" evidence="1">
    <location>
        <begin position="22"/>
        <end position="240"/>
    </location>
</feature>
<dbReference type="CDD" id="cd05380">
    <property type="entry name" value="CAP_euk"/>
    <property type="match status" value="1"/>
</dbReference>
<dbReference type="InterPro" id="IPR002413">
    <property type="entry name" value="V5_allergen-like"/>
</dbReference>
<sequence>MVRMDVLYFMGVAMTLAFAGAATDYCAICSDHTLCLYQNASSSCQNLTSRNLTSEEQAGVVAAHNEIRNQIASGQVNNGTNGGQPSATNMHRLYWDDEIAAIAQRWATQCKFQHDTCRNSADGTYVGQNILITTDTSSTLSSILEESAQAWFSEVASYNASLASQPYVFDENTGHYTQMAWATTTRVGCGYADYGQSSRSRLVVCNYKEGGNVIGEVMYASGSAASQCTTADSTYTSLCA</sequence>
<evidence type="ECO:0000313" key="4">
    <source>
        <dbReference type="RefSeq" id="XP_026287630.1"/>
    </source>
</evidence>
<feature type="signal peptide" evidence="1">
    <location>
        <begin position="1"/>
        <end position="21"/>
    </location>
</feature>
<proteinExistence type="predicted"/>
<dbReference type="GO" id="GO:0005576">
    <property type="term" value="C:extracellular region"/>
    <property type="evidence" value="ECO:0007669"/>
    <property type="project" value="UniProtKB-SubCell"/>
</dbReference>
<accession>A0A6J1T7H3</accession>
<keyword evidence="1" id="KW-0732">Signal</keyword>
<dbReference type="SMART" id="SM00198">
    <property type="entry name" value="SCP"/>
    <property type="match status" value="1"/>
</dbReference>
<evidence type="ECO:0000313" key="3">
    <source>
        <dbReference type="Proteomes" id="UP000504606"/>
    </source>
</evidence>
<name>A0A6J1T7H3_FRAOC</name>
<dbReference type="PROSITE" id="PS01009">
    <property type="entry name" value="CRISP_1"/>
    <property type="match status" value="1"/>
</dbReference>
<dbReference type="PRINTS" id="PR00837">
    <property type="entry name" value="V5TPXLIKE"/>
</dbReference>
<evidence type="ECO:0000256" key="1">
    <source>
        <dbReference type="SAM" id="SignalP"/>
    </source>
</evidence>
<dbReference type="GeneID" id="113212963"/>
<feature type="domain" description="SCP" evidence="2">
    <location>
        <begin position="55"/>
        <end position="215"/>
    </location>
</feature>
<dbReference type="PRINTS" id="PR00838">
    <property type="entry name" value="V5ALLERGEN"/>
</dbReference>
<dbReference type="Pfam" id="PF00188">
    <property type="entry name" value="CAP"/>
    <property type="match status" value="1"/>
</dbReference>
<keyword evidence="3" id="KW-1185">Reference proteome</keyword>
<dbReference type="InterPro" id="IPR014044">
    <property type="entry name" value="CAP_dom"/>
</dbReference>
<dbReference type="Gene3D" id="3.40.33.10">
    <property type="entry name" value="CAP"/>
    <property type="match status" value="1"/>
</dbReference>
<evidence type="ECO:0000259" key="2">
    <source>
        <dbReference type="SMART" id="SM00198"/>
    </source>
</evidence>
<dbReference type="OrthoDB" id="43654at2759"/>
<reference evidence="4" key="1">
    <citation type="submission" date="2025-08" db="UniProtKB">
        <authorList>
            <consortium name="RefSeq"/>
        </authorList>
    </citation>
    <scope>IDENTIFICATION</scope>
    <source>
        <tissue evidence="4">Whole organism</tissue>
    </source>
</reference>
<dbReference type="RefSeq" id="XP_026287630.1">
    <property type="nucleotide sequence ID" value="XM_026431845.2"/>
</dbReference>
<dbReference type="InterPro" id="IPR018244">
    <property type="entry name" value="Allrgn_V5/Tpx1_CS"/>
</dbReference>
<protein>
    <submittedName>
        <fullName evidence="4">Venom allergen 3-like</fullName>
    </submittedName>
</protein>
<organism evidence="3 4">
    <name type="scientific">Frankliniella occidentalis</name>
    <name type="common">Western flower thrips</name>
    <name type="synonym">Euthrips occidentalis</name>
    <dbReference type="NCBI Taxonomy" id="133901"/>
    <lineage>
        <taxon>Eukaryota</taxon>
        <taxon>Metazoa</taxon>
        <taxon>Ecdysozoa</taxon>
        <taxon>Arthropoda</taxon>
        <taxon>Hexapoda</taxon>
        <taxon>Insecta</taxon>
        <taxon>Pterygota</taxon>
        <taxon>Neoptera</taxon>
        <taxon>Paraneoptera</taxon>
        <taxon>Thysanoptera</taxon>
        <taxon>Terebrantia</taxon>
        <taxon>Thripoidea</taxon>
        <taxon>Thripidae</taxon>
        <taxon>Frankliniella</taxon>
    </lineage>
</organism>
<dbReference type="PANTHER" id="PTHR10334">
    <property type="entry name" value="CYSTEINE-RICH SECRETORY PROTEIN-RELATED"/>
    <property type="match status" value="1"/>
</dbReference>
<dbReference type="InterPro" id="IPR001283">
    <property type="entry name" value="CRISP-related"/>
</dbReference>
<dbReference type="KEGG" id="foc:113212963"/>
<dbReference type="AlphaFoldDB" id="A0A6J1T7H3"/>
<dbReference type="Proteomes" id="UP000504606">
    <property type="component" value="Unplaced"/>
</dbReference>
<dbReference type="SUPFAM" id="SSF55797">
    <property type="entry name" value="PR-1-like"/>
    <property type="match status" value="1"/>
</dbReference>
<gene>
    <name evidence="4" type="primary">LOC113212963</name>
</gene>